<evidence type="ECO:0000313" key="2">
    <source>
        <dbReference type="Proteomes" id="UP000620596"/>
    </source>
</evidence>
<name>A0A916WFX1_9BURK</name>
<reference evidence="1" key="2">
    <citation type="submission" date="2020-09" db="EMBL/GenBank/DDBJ databases">
        <authorList>
            <person name="Sun Q."/>
            <person name="Zhou Y."/>
        </authorList>
    </citation>
    <scope>NUCLEOTIDE SEQUENCE</scope>
    <source>
        <strain evidence="1">CGMCC 1.15322</strain>
    </source>
</reference>
<sequence>MAVFLPIFVGFDTGDLMRSEVTVNFKNCPPVRMDLDEVQPLPHDLARVWLDDQFALMDCEPLRPTGKLLTTDKILVVAQAAGPARFADPAWAQAFARAASAALAKPVIHIDVAAMSLSC</sequence>
<reference evidence="1" key="1">
    <citation type="journal article" date="2014" name="Int. J. Syst. Evol. Microbiol.">
        <title>Complete genome sequence of Corynebacterium casei LMG S-19264T (=DSM 44701T), isolated from a smear-ripened cheese.</title>
        <authorList>
            <consortium name="US DOE Joint Genome Institute (JGI-PGF)"/>
            <person name="Walter F."/>
            <person name="Albersmeier A."/>
            <person name="Kalinowski J."/>
            <person name="Ruckert C."/>
        </authorList>
    </citation>
    <scope>NUCLEOTIDE SEQUENCE</scope>
    <source>
        <strain evidence="1">CGMCC 1.15322</strain>
    </source>
</reference>
<dbReference type="Proteomes" id="UP000620596">
    <property type="component" value="Unassembled WGS sequence"/>
</dbReference>
<protein>
    <submittedName>
        <fullName evidence="1">Uncharacterized protein</fullName>
    </submittedName>
</protein>
<accession>A0A916WFX1</accession>
<dbReference type="EMBL" id="BMIG01000004">
    <property type="protein sequence ID" value="GGA95457.1"/>
    <property type="molecule type" value="Genomic_DNA"/>
</dbReference>
<proteinExistence type="predicted"/>
<gene>
    <name evidence="1" type="ORF">GCM10011496_15730</name>
</gene>
<dbReference type="AlphaFoldDB" id="A0A916WFX1"/>
<organism evidence="1 2">
    <name type="scientific">Polaromonas eurypsychrophila</name>
    <dbReference type="NCBI Taxonomy" id="1614635"/>
    <lineage>
        <taxon>Bacteria</taxon>
        <taxon>Pseudomonadati</taxon>
        <taxon>Pseudomonadota</taxon>
        <taxon>Betaproteobacteria</taxon>
        <taxon>Burkholderiales</taxon>
        <taxon>Comamonadaceae</taxon>
        <taxon>Polaromonas</taxon>
    </lineage>
</organism>
<evidence type="ECO:0000313" key="1">
    <source>
        <dbReference type="EMBL" id="GGA95457.1"/>
    </source>
</evidence>
<comment type="caution">
    <text evidence="1">The sequence shown here is derived from an EMBL/GenBank/DDBJ whole genome shotgun (WGS) entry which is preliminary data.</text>
</comment>
<keyword evidence="2" id="KW-1185">Reference proteome</keyword>